<proteinExistence type="inferred from homology"/>
<dbReference type="PROSITE" id="PS51987">
    <property type="entry name" value="GS_CATALYTIC"/>
    <property type="match status" value="1"/>
</dbReference>
<reference evidence="5" key="1">
    <citation type="submission" date="2022-03" db="EMBL/GenBank/DDBJ databases">
        <authorList>
            <person name="Woo C.Y."/>
        </authorList>
    </citation>
    <scope>NUCLEOTIDE SEQUENCE</scope>
    <source>
        <strain evidence="5">CYS-02</strain>
    </source>
</reference>
<dbReference type="Gene3D" id="3.10.20.70">
    <property type="entry name" value="Glutamine synthetase, N-terminal domain"/>
    <property type="match status" value="1"/>
</dbReference>
<evidence type="ECO:0000313" key="6">
    <source>
        <dbReference type="Proteomes" id="UP001139447"/>
    </source>
</evidence>
<dbReference type="InterPro" id="IPR036651">
    <property type="entry name" value="Gln_synt_N_sf"/>
</dbReference>
<keyword evidence="1" id="KW-0436">Ligase</keyword>
<dbReference type="GO" id="GO:0006542">
    <property type="term" value="P:glutamine biosynthetic process"/>
    <property type="evidence" value="ECO:0007669"/>
    <property type="project" value="InterPro"/>
</dbReference>
<dbReference type="Pfam" id="PF00120">
    <property type="entry name" value="Gln-synt_C"/>
    <property type="match status" value="1"/>
</dbReference>
<dbReference type="SUPFAM" id="SSF55931">
    <property type="entry name" value="Glutamine synthetase/guanido kinase"/>
    <property type="match status" value="1"/>
</dbReference>
<evidence type="ECO:0000256" key="1">
    <source>
        <dbReference type="ARBA" id="ARBA00022598"/>
    </source>
</evidence>
<dbReference type="Gene3D" id="3.30.590.10">
    <property type="entry name" value="Glutamine synthetase/guanido kinase, catalytic domain"/>
    <property type="match status" value="1"/>
</dbReference>
<accession>A0A9X2APN2</accession>
<dbReference type="SUPFAM" id="SSF54368">
    <property type="entry name" value="Glutamine synthetase, N-terminal domain"/>
    <property type="match status" value="1"/>
</dbReference>
<dbReference type="InterPro" id="IPR014746">
    <property type="entry name" value="Gln_synth/guanido_kin_cat_dom"/>
</dbReference>
<dbReference type="InterPro" id="IPR008146">
    <property type="entry name" value="Gln_synth_cat_dom"/>
</dbReference>
<organism evidence="5 6">
    <name type="scientific">Variovorax terrae</name>
    <dbReference type="NCBI Taxonomy" id="2923278"/>
    <lineage>
        <taxon>Bacteria</taxon>
        <taxon>Pseudomonadati</taxon>
        <taxon>Pseudomonadota</taxon>
        <taxon>Betaproteobacteria</taxon>
        <taxon>Burkholderiales</taxon>
        <taxon>Comamonadaceae</taxon>
        <taxon>Variovorax</taxon>
    </lineage>
</organism>
<dbReference type="AlphaFoldDB" id="A0A9X2APN2"/>
<dbReference type="EMBL" id="JALGBI010000001">
    <property type="protein sequence ID" value="MCJ0763702.1"/>
    <property type="molecule type" value="Genomic_DNA"/>
</dbReference>
<comment type="caution">
    <text evidence="5">The sequence shown here is derived from an EMBL/GenBank/DDBJ whole genome shotgun (WGS) entry which is preliminary data.</text>
</comment>
<evidence type="ECO:0000256" key="3">
    <source>
        <dbReference type="RuleBase" id="RU000384"/>
    </source>
</evidence>
<feature type="domain" description="GS catalytic" evidence="4">
    <location>
        <begin position="137"/>
        <end position="492"/>
    </location>
</feature>
<gene>
    <name evidence="5" type="ORF">MMF98_10845</name>
</gene>
<dbReference type="GO" id="GO:0004356">
    <property type="term" value="F:glutamine synthetase activity"/>
    <property type="evidence" value="ECO:0007669"/>
    <property type="project" value="InterPro"/>
</dbReference>
<evidence type="ECO:0000259" key="4">
    <source>
        <dbReference type="PROSITE" id="PS51987"/>
    </source>
</evidence>
<dbReference type="SMART" id="SM01230">
    <property type="entry name" value="Gln-synt_C"/>
    <property type="match status" value="1"/>
</dbReference>
<evidence type="ECO:0000313" key="5">
    <source>
        <dbReference type="EMBL" id="MCJ0763702.1"/>
    </source>
</evidence>
<name>A0A9X2APN2_9BURK</name>
<comment type="similarity">
    <text evidence="2 3">Belongs to the glutamine synthetase family.</text>
</comment>
<evidence type="ECO:0000256" key="2">
    <source>
        <dbReference type="PROSITE-ProRule" id="PRU01331"/>
    </source>
</evidence>
<keyword evidence="6" id="KW-1185">Reference proteome</keyword>
<dbReference type="Proteomes" id="UP001139447">
    <property type="component" value="Unassembled WGS sequence"/>
</dbReference>
<protein>
    <submittedName>
        <fullName evidence="5">Glutamine synthetase family protein</fullName>
    </submittedName>
</protein>
<dbReference type="PANTHER" id="PTHR43785">
    <property type="entry name" value="GAMMA-GLUTAMYLPUTRESCINE SYNTHETASE"/>
    <property type="match status" value="1"/>
</dbReference>
<dbReference type="RefSeq" id="WP_243306284.1">
    <property type="nucleotide sequence ID" value="NZ_JALGBI010000001.1"/>
</dbReference>
<dbReference type="PANTHER" id="PTHR43785:SF12">
    <property type="entry name" value="TYPE-1 GLUTAMINE SYNTHETASE 2"/>
    <property type="match status" value="1"/>
</dbReference>
<sequence length="492" mass="53720">MSSFAERCGLHDAARQQALAQAVQQIEAQGLELVRFAWCDLHGVTRGKTLVASAAAQALLDGVGLVSTLMLKDTSDRTAFKVFERGGAAGLPGFEFASNLLLLADPASLKRLPWAPATGWLRCQPWFQGGQPVELDTRRVLQRALQRLAQAGYGMKCGLEVEFHIYRIEAGGGQLDPEQADWPGLPPQVSMIHPGYNLLAEGWYDMAEEPLRIVQHTAQSLGLPLHSLEIELGPSQVEAVFDATDALTAADNMVLFRSAVRQALRRAGYHATFMCRPPFPNIMSSGWHLHQSLVDARSGANMFRRDAPAPGSQPDEAGFTLSAAGAHYLAGLLEHARGMAVFCTPTANGFGRFRPNALAPQAVLWGRDNRGAMLRVVGECGDAGTRIENRIGEPAANPYLYLAAQIHAGLDGLERRLQPPRATDAPYDAGNALLPTSLDEALQALQDDRALVESFGADFVHYFSRIKQSEASRYAQAEDKLDFQRREYFGRF</sequence>